<name>A0A7S4EGY8_9STRA</name>
<feature type="signal peptide" evidence="3">
    <location>
        <begin position="1"/>
        <end position="29"/>
    </location>
</feature>
<reference evidence="4" key="1">
    <citation type="submission" date="2021-01" db="EMBL/GenBank/DDBJ databases">
        <authorList>
            <person name="Corre E."/>
            <person name="Pelletier E."/>
            <person name="Niang G."/>
            <person name="Scheremetjew M."/>
            <person name="Finn R."/>
            <person name="Kale V."/>
            <person name="Holt S."/>
            <person name="Cochrane G."/>
            <person name="Meng A."/>
            <person name="Brown T."/>
            <person name="Cohen L."/>
        </authorList>
    </citation>
    <scope>NUCLEOTIDE SEQUENCE</scope>
    <source>
        <strain evidence="4">10249 10 AB</strain>
    </source>
</reference>
<accession>A0A7S4EGY8</accession>
<sequence>MIAHYFTTAATTCLILAATLISLAPSSGAFSWTRSPVRHHNDRHPHRPPAAATTTTTTTTGKNFSPVTLFAVDSDTDTTESKNKEGVTVKALGPASVSSSSNNNVPSGEANADAVAPTQVFMITREMTRTMVEELGYKRAEVDSIRIELVANIIENRIRCPSTGMPTDWVDLEREAMNKSVRENANNSSSMMERLESESKYPLKFPLLAISLVLFGKGFSDALITLIKVNIAFPGASLTEQFQGIPILAIDFVCVVVGVGMGLWTWKTMK</sequence>
<gene>
    <name evidence="4" type="ORF">PAUS00366_LOCUS4948</name>
</gene>
<evidence type="ECO:0000256" key="3">
    <source>
        <dbReference type="SAM" id="SignalP"/>
    </source>
</evidence>
<dbReference type="EMBL" id="HBIX01006269">
    <property type="protein sequence ID" value="CAE0712196.1"/>
    <property type="molecule type" value="Transcribed_RNA"/>
</dbReference>
<keyword evidence="2" id="KW-0472">Membrane</keyword>
<feature type="compositionally biased region" description="Low complexity" evidence="1">
    <location>
        <begin position="49"/>
        <end position="60"/>
    </location>
</feature>
<proteinExistence type="predicted"/>
<keyword evidence="2" id="KW-0812">Transmembrane</keyword>
<protein>
    <submittedName>
        <fullName evidence="4">Uncharacterized protein</fullName>
    </submittedName>
</protein>
<feature type="chain" id="PRO_5030806314" evidence="3">
    <location>
        <begin position="30"/>
        <end position="270"/>
    </location>
</feature>
<feature type="compositionally biased region" description="Basic residues" evidence="1">
    <location>
        <begin position="36"/>
        <end position="47"/>
    </location>
</feature>
<organism evidence="4">
    <name type="scientific">Pseudo-nitzschia australis</name>
    <dbReference type="NCBI Taxonomy" id="44445"/>
    <lineage>
        <taxon>Eukaryota</taxon>
        <taxon>Sar</taxon>
        <taxon>Stramenopiles</taxon>
        <taxon>Ochrophyta</taxon>
        <taxon>Bacillariophyta</taxon>
        <taxon>Bacillariophyceae</taxon>
        <taxon>Bacillariophycidae</taxon>
        <taxon>Bacillariales</taxon>
        <taxon>Bacillariaceae</taxon>
        <taxon>Pseudo-nitzschia</taxon>
    </lineage>
</organism>
<keyword evidence="3" id="KW-0732">Signal</keyword>
<evidence type="ECO:0000256" key="2">
    <source>
        <dbReference type="SAM" id="Phobius"/>
    </source>
</evidence>
<feature type="transmembrane region" description="Helical" evidence="2">
    <location>
        <begin position="245"/>
        <end position="266"/>
    </location>
</feature>
<evidence type="ECO:0000313" key="4">
    <source>
        <dbReference type="EMBL" id="CAE0712196.1"/>
    </source>
</evidence>
<keyword evidence="2" id="KW-1133">Transmembrane helix</keyword>
<feature type="region of interest" description="Disordered" evidence="1">
    <location>
        <begin position="36"/>
        <end position="60"/>
    </location>
</feature>
<evidence type="ECO:0000256" key="1">
    <source>
        <dbReference type="SAM" id="MobiDB-lite"/>
    </source>
</evidence>
<dbReference type="AlphaFoldDB" id="A0A7S4EGY8"/>